<gene>
    <name evidence="1" type="ORF">M124_4604</name>
</gene>
<evidence type="ECO:0000313" key="2">
    <source>
        <dbReference type="Proteomes" id="UP000020529"/>
    </source>
</evidence>
<name>A0A015T1U3_BACFG</name>
<feature type="non-terminal residue" evidence="1">
    <location>
        <position position="238"/>
    </location>
</feature>
<dbReference type="Proteomes" id="UP000020529">
    <property type="component" value="Unassembled WGS sequence"/>
</dbReference>
<sequence>MLYVVNYANGEPYESYRKINTRTAKWFGKADRVIEYSSKDIPQSYKEAYKDIFAYKRGNGLWLWKPYLINKALDEIKNGDWLMYLDAGTTVIRDLHHIIRHTEGQGLDIFLMEQPLLSRQFTKRECYVKMGLEDHGENQVLGLLLLRKSSTSVAFVKEWLNLCEDEEMLSPKKFHPEIVEFPDYVSHREDQSVLNLLRLKYNIPVFRDCSDYGEMPYMNACKEYAYNPMSYDNCNYST</sequence>
<dbReference type="RefSeq" id="WP_032587261.1">
    <property type="nucleotide sequence ID" value="NZ_JGCY01000153.1"/>
</dbReference>
<reference evidence="1 2" key="1">
    <citation type="submission" date="2014-02" db="EMBL/GenBank/DDBJ databases">
        <authorList>
            <person name="Sears C."/>
            <person name="Carroll K."/>
            <person name="Sack B.R."/>
            <person name="Qadri F."/>
            <person name="Myers L.L."/>
            <person name="Chung G.-T."/>
            <person name="Escheverria P."/>
            <person name="Fraser C.M."/>
            <person name="Sadzewicz L."/>
            <person name="Shefchek K.A."/>
            <person name="Tallon L."/>
            <person name="Das S.P."/>
            <person name="Daugherty S."/>
            <person name="Mongodin E.F."/>
        </authorList>
    </citation>
    <scope>NUCLEOTIDE SEQUENCE [LARGE SCALE GENOMIC DNA]</scope>
    <source>
        <strain evidence="2">3988T(B)14</strain>
    </source>
</reference>
<comment type="caution">
    <text evidence="1">The sequence shown here is derived from an EMBL/GenBank/DDBJ whole genome shotgun (WGS) entry which is preliminary data.</text>
</comment>
<organism evidence="1 2">
    <name type="scientific">Bacteroides fragilis str. 3988T(B)14</name>
    <dbReference type="NCBI Taxonomy" id="1339315"/>
    <lineage>
        <taxon>Bacteria</taxon>
        <taxon>Pseudomonadati</taxon>
        <taxon>Bacteroidota</taxon>
        <taxon>Bacteroidia</taxon>
        <taxon>Bacteroidales</taxon>
        <taxon>Bacteroidaceae</taxon>
        <taxon>Bacteroides</taxon>
    </lineage>
</organism>
<evidence type="ECO:0000313" key="1">
    <source>
        <dbReference type="EMBL" id="EXY76507.1"/>
    </source>
</evidence>
<dbReference type="EMBL" id="JGCY01000153">
    <property type="protein sequence ID" value="EXY76507.1"/>
    <property type="molecule type" value="Genomic_DNA"/>
</dbReference>
<protein>
    <submittedName>
        <fullName evidence="1">Uncharacterized protein</fullName>
    </submittedName>
</protein>
<dbReference type="AlphaFoldDB" id="A0A015T1U3"/>
<proteinExistence type="predicted"/>
<accession>A0A015T1U3</accession>